<protein>
    <submittedName>
        <fullName evidence="1">Uncharacterized protein</fullName>
    </submittedName>
</protein>
<keyword evidence="2" id="KW-1185">Reference proteome</keyword>
<reference evidence="2" key="1">
    <citation type="journal article" date="2017" name="Nature">
        <title>The sunflower genome provides insights into oil metabolism, flowering and Asterid evolution.</title>
        <authorList>
            <person name="Badouin H."/>
            <person name="Gouzy J."/>
            <person name="Grassa C.J."/>
            <person name="Murat F."/>
            <person name="Staton S.E."/>
            <person name="Cottret L."/>
            <person name="Lelandais-Briere C."/>
            <person name="Owens G.L."/>
            <person name="Carrere S."/>
            <person name="Mayjonade B."/>
            <person name="Legrand L."/>
            <person name="Gill N."/>
            <person name="Kane N.C."/>
            <person name="Bowers J.E."/>
            <person name="Hubner S."/>
            <person name="Bellec A."/>
            <person name="Berard A."/>
            <person name="Berges H."/>
            <person name="Blanchet N."/>
            <person name="Boniface M.C."/>
            <person name="Brunel D."/>
            <person name="Catrice O."/>
            <person name="Chaidir N."/>
            <person name="Claudel C."/>
            <person name="Donnadieu C."/>
            <person name="Faraut T."/>
            <person name="Fievet G."/>
            <person name="Helmstetter N."/>
            <person name="King M."/>
            <person name="Knapp S.J."/>
            <person name="Lai Z."/>
            <person name="Le Paslier M.C."/>
            <person name="Lippi Y."/>
            <person name="Lorenzon L."/>
            <person name="Mandel J.R."/>
            <person name="Marage G."/>
            <person name="Marchand G."/>
            <person name="Marquand E."/>
            <person name="Bret-Mestries E."/>
            <person name="Morien E."/>
            <person name="Nambeesan S."/>
            <person name="Nguyen T."/>
            <person name="Pegot-Espagnet P."/>
            <person name="Pouilly N."/>
            <person name="Raftis F."/>
            <person name="Sallet E."/>
            <person name="Schiex T."/>
            <person name="Thomas J."/>
            <person name="Vandecasteele C."/>
            <person name="Vares D."/>
            <person name="Vear F."/>
            <person name="Vautrin S."/>
            <person name="Crespi M."/>
            <person name="Mangin B."/>
            <person name="Burke J.M."/>
            <person name="Salse J."/>
            <person name="Munos S."/>
            <person name="Vincourt P."/>
            <person name="Rieseberg L.H."/>
            <person name="Langlade N.B."/>
        </authorList>
    </citation>
    <scope>NUCLEOTIDE SEQUENCE [LARGE SCALE GENOMIC DNA]</scope>
    <source>
        <strain evidence="2">cv. SF193</strain>
    </source>
</reference>
<dbReference type="EMBL" id="CM007905">
    <property type="protein sequence ID" value="OTF93259.1"/>
    <property type="molecule type" value="Genomic_DNA"/>
</dbReference>
<dbReference type="InParanoid" id="A0A251S407"/>
<organism evidence="1 2">
    <name type="scientific">Helianthus annuus</name>
    <name type="common">Common sunflower</name>
    <dbReference type="NCBI Taxonomy" id="4232"/>
    <lineage>
        <taxon>Eukaryota</taxon>
        <taxon>Viridiplantae</taxon>
        <taxon>Streptophyta</taxon>
        <taxon>Embryophyta</taxon>
        <taxon>Tracheophyta</taxon>
        <taxon>Spermatophyta</taxon>
        <taxon>Magnoliopsida</taxon>
        <taxon>eudicotyledons</taxon>
        <taxon>Gunneridae</taxon>
        <taxon>Pentapetalae</taxon>
        <taxon>asterids</taxon>
        <taxon>campanulids</taxon>
        <taxon>Asterales</taxon>
        <taxon>Asteraceae</taxon>
        <taxon>Asteroideae</taxon>
        <taxon>Heliantheae alliance</taxon>
        <taxon>Heliantheae</taxon>
        <taxon>Helianthus</taxon>
    </lineage>
</organism>
<dbReference type="Proteomes" id="UP000215914">
    <property type="component" value="Chromosome 16"/>
</dbReference>
<proteinExistence type="predicted"/>
<name>A0A251S407_HELAN</name>
<gene>
    <name evidence="1" type="ORF">HannXRQ_Chr16g0530951</name>
</gene>
<evidence type="ECO:0000313" key="2">
    <source>
        <dbReference type="Proteomes" id="UP000215914"/>
    </source>
</evidence>
<sequence>MKLGYGSTTIELLARFESIAQIATFKILNCNLMTLFLSNMGALKSFIWSVKFVTENMVKTRDGVKLMNYVESFA</sequence>
<accession>A0A251S407</accession>
<evidence type="ECO:0000313" key="1">
    <source>
        <dbReference type="EMBL" id="OTF93259.1"/>
    </source>
</evidence>
<dbReference type="AlphaFoldDB" id="A0A251S407"/>